<feature type="signal peptide" evidence="1">
    <location>
        <begin position="1"/>
        <end position="17"/>
    </location>
</feature>
<gene>
    <name evidence="2" type="ORF">scyTo_0008992</name>
</gene>
<dbReference type="Proteomes" id="UP000288216">
    <property type="component" value="Unassembled WGS sequence"/>
</dbReference>
<protein>
    <recommendedName>
        <fullName evidence="4">Cathepsin propeptide inhibitor domain-containing protein</fullName>
    </recommendedName>
</protein>
<evidence type="ECO:0000313" key="3">
    <source>
        <dbReference type="Proteomes" id="UP000288216"/>
    </source>
</evidence>
<reference evidence="2 3" key="1">
    <citation type="journal article" date="2018" name="Nat. Ecol. Evol.">
        <title>Shark genomes provide insights into elasmobranch evolution and the origin of vertebrates.</title>
        <authorList>
            <person name="Hara Y"/>
            <person name="Yamaguchi K"/>
            <person name="Onimaru K"/>
            <person name="Kadota M"/>
            <person name="Koyanagi M"/>
            <person name="Keeley SD"/>
            <person name="Tatsumi K"/>
            <person name="Tanaka K"/>
            <person name="Motone F"/>
            <person name="Kageyama Y"/>
            <person name="Nozu R"/>
            <person name="Adachi N"/>
            <person name="Nishimura O"/>
            <person name="Nakagawa R"/>
            <person name="Tanegashima C"/>
            <person name="Kiyatake I"/>
            <person name="Matsumoto R"/>
            <person name="Murakumo K"/>
            <person name="Nishida K"/>
            <person name="Terakita A"/>
            <person name="Kuratani S"/>
            <person name="Sato K"/>
            <person name="Hyodo S Kuraku.S."/>
        </authorList>
    </citation>
    <scope>NUCLEOTIDE SEQUENCE [LARGE SCALE GENOMIC DNA]</scope>
</reference>
<name>A0A401PFW0_SCYTO</name>
<feature type="chain" id="PRO_5019156099" description="Cathepsin propeptide inhibitor domain-containing protein" evidence="1">
    <location>
        <begin position="18"/>
        <end position="173"/>
    </location>
</feature>
<dbReference type="EMBL" id="BFAA01003562">
    <property type="protein sequence ID" value="GCB71988.1"/>
    <property type="molecule type" value="Genomic_DNA"/>
</dbReference>
<evidence type="ECO:0000256" key="1">
    <source>
        <dbReference type="SAM" id="SignalP"/>
    </source>
</evidence>
<dbReference type="AlphaFoldDB" id="A0A401PFW0"/>
<dbReference type="STRING" id="75743.A0A401PFW0"/>
<accession>A0A401PFW0</accession>
<proteinExistence type="predicted"/>
<organism evidence="2 3">
    <name type="scientific">Scyliorhinus torazame</name>
    <name type="common">Cloudy catshark</name>
    <name type="synonym">Catulus torazame</name>
    <dbReference type="NCBI Taxonomy" id="75743"/>
    <lineage>
        <taxon>Eukaryota</taxon>
        <taxon>Metazoa</taxon>
        <taxon>Chordata</taxon>
        <taxon>Craniata</taxon>
        <taxon>Vertebrata</taxon>
        <taxon>Chondrichthyes</taxon>
        <taxon>Elasmobranchii</taxon>
        <taxon>Galeomorphii</taxon>
        <taxon>Galeoidea</taxon>
        <taxon>Carcharhiniformes</taxon>
        <taxon>Scyliorhinidae</taxon>
        <taxon>Scyliorhinus</taxon>
    </lineage>
</organism>
<dbReference type="OrthoDB" id="9218571at2759"/>
<evidence type="ECO:0008006" key="4">
    <source>
        <dbReference type="Google" id="ProtNLM"/>
    </source>
</evidence>
<keyword evidence="3" id="KW-1185">Reference proteome</keyword>
<sequence length="173" mass="19814">MWRLAGWCSAVLLHTLAVRWRHAVCISSSLIDVSCAARSFPSLSCTITKAGSQTSQSHSESKRARPIRTGDKMLAALVGVLIAVCLEVESRRPEATNAVSFLDNEKWLTTVSQYDKELRYWNKFRDFHSFQEKEQTLKWAKEHRDCKSEDHIIRIYQGVGAELVRWLDGNKIF</sequence>
<comment type="caution">
    <text evidence="2">The sequence shown here is derived from an EMBL/GenBank/DDBJ whole genome shotgun (WGS) entry which is preliminary data.</text>
</comment>
<evidence type="ECO:0000313" key="2">
    <source>
        <dbReference type="EMBL" id="GCB71988.1"/>
    </source>
</evidence>
<keyword evidence="1" id="KW-0732">Signal</keyword>